<proteinExistence type="predicted"/>
<feature type="transmembrane region" description="Helical" evidence="1">
    <location>
        <begin position="39"/>
        <end position="59"/>
    </location>
</feature>
<evidence type="ECO:0000259" key="2">
    <source>
        <dbReference type="Pfam" id="PF00497"/>
    </source>
</evidence>
<protein>
    <recommendedName>
        <fullName evidence="2">Solute-binding protein family 3/N-terminal domain-containing protein</fullName>
    </recommendedName>
</protein>
<keyword evidence="4" id="KW-1185">Reference proteome</keyword>
<evidence type="ECO:0000313" key="4">
    <source>
        <dbReference type="Proteomes" id="UP000234752"/>
    </source>
</evidence>
<dbReference type="SUPFAM" id="SSF53850">
    <property type="entry name" value="Periplasmic binding protein-like II"/>
    <property type="match status" value="1"/>
</dbReference>
<dbReference type="AlphaFoldDB" id="A0A2K9NAE4"/>
<keyword evidence="1" id="KW-1133">Transmembrane helix</keyword>
<dbReference type="Proteomes" id="UP000234752">
    <property type="component" value="Chromosome eg_1"/>
</dbReference>
<dbReference type="PANTHER" id="PTHR38834">
    <property type="entry name" value="PERIPLASMIC SUBSTRATE BINDING PROTEIN FAMILY 3"/>
    <property type="match status" value="1"/>
</dbReference>
<keyword evidence="1" id="KW-0472">Membrane</keyword>
<sequence length="284" mass="31713">MRATVAPSHTKERGEGLTVPRQRRTLSLMTKVRSNTTSFVYAMLALCIFALVQIATPLAHADRSVVELMAVQTPPMAMADGEERGAVLELATAAVERAGLRPKVTFIPWRRAQEMVSGGKDLLITPLTWLPSRADKFTWIGPICRMERSIASIKDRIDSLDQAKRERRILVVGAGSAQEIQLRDWGYPPELIVATPLGTREVDMLTSGRVDGWYSGTAQIRWRWNRDGRKERLIIGNAIIVDQIHLACSRDCDPTLAATLRGALQSLRDDGTADRILARYDLYY</sequence>
<dbReference type="InterPro" id="IPR001638">
    <property type="entry name" value="Solute-binding_3/MltF_N"/>
</dbReference>
<name>A0A2K9NAE4_9PROT</name>
<dbReference type="KEGG" id="ncb:C0V82_07300"/>
<dbReference type="Gene3D" id="3.40.190.10">
    <property type="entry name" value="Periplasmic binding protein-like II"/>
    <property type="match status" value="2"/>
</dbReference>
<gene>
    <name evidence="3" type="ORF">C0V82_07300</name>
</gene>
<accession>A0A2K9NAE4</accession>
<evidence type="ECO:0000313" key="3">
    <source>
        <dbReference type="EMBL" id="AUN30057.1"/>
    </source>
</evidence>
<reference evidence="3 4" key="1">
    <citation type="submission" date="2017-12" db="EMBL/GenBank/DDBJ databases">
        <title>Genomes of bacteria within cyanobacterial aggregates.</title>
        <authorList>
            <person name="Cai H."/>
        </authorList>
    </citation>
    <scope>NUCLEOTIDE SEQUENCE [LARGE SCALE GENOMIC DNA]</scope>
    <source>
        <strain evidence="3 4">TH16</strain>
    </source>
</reference>
<organism evidence="3 4">
    <name type="scientific">Niveispirillum cyanobacteriorum</name>
    <dbReference type="NCBI Taxonomy" id="1612173"/>
    <lineage>
        <taxon>Bacteria</taxon>
        <taxon>Pseudomonadati</taxon>
        <taxon>Pseudomonadota</taxon>
        <taxon>Alphaproteobacteria</taxon>
        <taxon>Rhodospirillales</taxon>
        <taxon>Azospirillaceae</taxon>
        <taxon>Niveispirillum</taxon>
    </lineage>
</organism>
<dbReference type="EMBL" id="CP025611">
    <property type="protein sequence ID" value="AUN30057.1"/>
    <property type="molecule type" value="Genomic_DNA"/>
</dbReference>
<dbReference type="PANTHER" id="PTHR38834:SF3">
    <property type="entry name" value="SOLUTE-BINDING PROTEIN FAMILY 3_N-TERMINAL DOMAIN-CONTAINING PROTEIN"/>
    <property type="match status" value="1"/>
</dbReference>
<dbReference type="Pfam" id="PF00497">
    <property type="entry name" value="SBP_bac_3"/>
    <property type="match status" value="1"/>
</dbReference>
<evidence type="ECO:0000256" key="1">
    <source>
        <dbReference type="SAM" id="Phobius"/>
    </source>
</evidence>
<feature type="domain" description="Solute-binding protein family 3/N-terminal" evidence="2">
    <location>
        <begin position="72"/>
        <end position="280"/>
    </location>
</feature>
<keyword evidence="1" id="KW-0812">Transmembrane</keyword>